<evidence type="ECO:0000256" key="1">
    <source>
        <dbReference type="SAM" id="MobiDB-lite"/>
    </source>
</evidence>
<evidence type="ECO:0000313" key="2">
    <source>
        <dbReference type="EMBL" id="SVB56012.1"/>
    </source>
</evidence>
<dbReference type="InterPro" id="IPR028974">
    <property type="entry name" value="TSP_type-3_rpt"/>
</dbReference>
<protein>
    <recommendedName>
        <fullName evidence="3">Cohesin domain-containing protein</fullName>
    </recommendedName>
</protein>
<reference evidence="2" key="1">
    <citation type="submission" date="2018-05" db="EMBL/GenBank/DDBJ databases">
        <authorList>
            <person name="Lanie J.A."/>
            <person name="Ng W.-L."/>
            <person name="Kazmierczak K.M."/>
            <person name="Andrzejewski T.M."/>
            <person name="Davidsen T.M."/>
            <person name="Wayne K.J."/>
            <person name="Tettelin H."/>
            <person name="Glass J.I."/>
            <person name="Rusch D."/>
            <person name="Podicherti R."/>
            <person name="Tsui H.-C.T."/>
            <person name="Winkler M.E."/>
        </authorList>
    </citation>
    <scope>NUCLEOTIDE SEQUENCE</scope>
</reference>
<dbReference type="Gene3D" id="2.60.40.10">
    <property type="entry name" value="Immunoglobulins"/>
    <property type="match status" value="1"/>
</dbReference>
<feature type="non-terminal residue" evidence="2">
    <location>
        <position position="1"/>
    </location>
</feature>
<accession>A0A382F035</accession>
<dbReference type="EMBL" id="UINC01047131">
    <property type="protein sequence ID" value="SVB56012.1"/>
    <property type="molecule type" value="Genomic_DNA"/>
</dbReference>
<feature type="compositionally biased region" description="Acidic residues" evidence="1">
    <location>
        <begin position="369"/>
        <end position="406"/>
    </location>
</feature>
<feature type="region of interest" description="Disordered" evidence="1">
    <location>
        <begin position="358"/>
        <end position="425"/>
    </location>
</feature>
<gene>
    <name evidence="2" type="ORF">METZ01_LOCUS208866</name>
</gene>
<organism evidence="2">
    <name type="scientific">marine metagenome</name>
    <dbReference type="NCBI Taxonomy" id="408172"/>
    <lineage>
        <taxon>unclassified sequences</taxon>
        <taxon>metagenomes</taxon>
        <taxon>ecological metagenomes</taxon>
    </lineage>
</organism>
<dbReference type="GO" id="GO:0005509">
    <property type="term" value="F:calcium ion binding"/>
    <property type="evidence" value="ECO:0007669"/>
    <property type="project" value="InterPro"/>
</dbReference>
<name>A0A382F035_9ZZZZ</name>
<feature type="non-terminal residue" evidence="2">
    <location>
        <position position="542"/>
    </location>
</feature>
<proteinExistence type="predicted"/>
<dbReference type="Gene3D" id="4.10.1080.10">
    <property type="entry name" value="TSP type-3 repeat"/>
    <property type="match status" value="1"/>
</dbReference>
<sequence>ECSSGSEASTDDDGTDNDSDGTCNDGDLWPDCSDEGTNPYDECGECNGINACQEITGLSAIGGLNEVMLQWDYNPNAASYNIYRDGDFACSVPATQPYYLDDGTCDDGTGWGLGYDTEYCYTVVANGPSSNEACGTTLPQLQAFLDLDLSLANADIAAVASPFGDLTGDGVADAVIMVNMVNFFAVNGYQFSFSMNTDIVAAIAAIDGTTMMTGGAAGLTAQMSAPGSSGTVIGFDINGTGSIPAGYPGDGGAGGNLLAVIILNSQYSGSGDEVAVTITDFVVSGINPFTGGSVTLNACDADLDPLNGCFDVDTFSTPAADCANIPAGSAFIDSCDDCVEGLTGNAADFNDPDSDGVCNAGATNGEADNCPDTDNTDQADNDIEDGEDGGDACDADDDNDGCDDAADNAPFDHHGDFDSDGTPDDCDASPYGDVTLTYANVTENSIDILFGSDIPIYGYQFQVQGVSLTAATDGPFDVQMNPNNGMVIGFSLSGATIDAGSGTLVHLDFASDLEASSLSLSGVIVAGQSSTNIVVGGPGSAD</sequence>
<dbReference type="AlphaFoldDB" id="A0A382F035"/>
<dbReference type="InterPro" id="IPR013783">
    <property type="entry name" value="Ig-like_fold"/>
</dbReference>
<feature type="region of interest" description="Disordered" evidence="1">
    <location>
        <begin position="1"/>
        <end position="26"/>
    </location>
</feature>
<feature type="compositionally biased region" description="Acidic residues" evidence="1">
    <location>
        <begin position="9"/>
        <end position="19"/>
    </location>
</feature>
<evidence type="ECO:0008006" key="3">
    <source>
        <dbReference type="Google" id="ProtNLM"/>
    </source>
</evidence>